<dbReference type="PATRIC" id="fig|1240678.4.peg.3778"/>
<proteinExistence type="predicted"/>
<feature type="transmembrane region" description="Helical" evidence="1">
    <location>
        <begin position="48"/>
        <end position="81"/>
    </location>
</feature>
<sequence length="115" mass="12464">MALACPRCKDHTQVLHRPEYWRSLSQDAEAKKLHAPPPEYAVQWLLPAGIGALGVVAFVTGAIAAGIVLLIGAAGIGYWLSRRAQAAEDARARWERSLICKQCTAVFPREDAVAV</sequence>
<protein>
    <submittedName>
        <fullName evidence="2">Uncharacterized protein</fullName>
    </submittedName>
</protein>
<evidence type="ECO:0000256" key="1">
    <source>
        <dbReference type="SAM" id="Phobius"/>
    </source>
</evidence>
<dbReference type="Proteomes" id="UP000032458">
    <property type="component" value="Unassembled WGS sequence"/>
</dbReference>
<organism evidence="2 3">
    <name type="scientific">Streptomyces natalensis ATCC 27448</name>
    <dbReference type="NCBI Taxonomy" id="1240678"/>
    <lineage>
        <taxon>Bacteria</taxon>
        <taxon>Bacillati</taxon>
        <taxon>Actinomycetota</taxon>
        <taxon>Actinomycetes</taxon>
        <taxon>Kitasatosporales</taxon>
        <taxon>Streptomycetaceae</taxon>
        <taxon>Streptomyces</taxon>
    </lineage>
</organism>
<keyword evidence="1" id="KW-0472">Membrane</keyword>
<dbReference type="EMBL" id="JRKI01000026">
    <property type="protein sequence ID" value="KIZ16869.1"/>
    <property type="molecule type" value="Genomic_DNA"/>
</dbReference>
<gene>
    <name evidence="2" type="ORF">SNA_17945</name>
</gene>
<keyword evidence="1" id="KW-1133">Transmembrane helix</keyword>
<keyword evidence="3" id="KW-1185">Reference proteome</keyword>
<keyword evidence="1" id="KW-0812">Transmembrane</keyword>
<evidence type="ECO:0000313" key="3">
    <source>
        <dbReference type="Proteomes" id="UP000032458"/>
    </source>
</evidence>
<accession>A0A0D7CKX6</accession>
<evidence type="ECO:0000313" key="2">
    <source>
        <dbReference type="EMBL" id="KIZ16869.1"/>
    </source>
</evidence>
<dbReference type="AlphaFoldDB" id="A0A0D7CKX6"/>
<reference evidence="2 3" key="1">
    <citation type="submission" date="2014-09" db="EMBL/GenBank/DDBJ databases">
        <title>Draft genome sequence of Streptomyces natalensis ATCC 27448, producer of the antifungal pimaricin.</title>
        <authorList>
            <person name="Mendes M.V."/>
            <person name="Beites T."/>
            <person name="Pires S."/>
            <person name="Santos C.L."/>
            <person name="Moradas-Ferreira P."/>
        </authorList>
    </citation>
    <scope>NUCLEOTIDE SEQUENCE [LARGE SCALE GENOMIC DNA]</scope>
    <source>
        <strain evidence="2 3">ATCC 27448</strain>
    </source>
</reference>
<comment type="caution">
    <text evidence="2">The sequence shown here is derived from an EMBL/GenBank/DDBJ whole genome shotgun (WGS) entry which is preliminary data.</text>
</comment>
<name>A0A0D7CKX6_9ACTN</name>